<comment type="caution">
    <text evidence="1">The sequence shown here is derived from an EMBL/GenBank/DDBJ whole genome shotgun (WGS) entry which is preliminary data.</text>
</comment>
<organism evidence="1 2">
    <name type="scientific">Kipferlia bialata</name>
    <dbReference type="NCBI Taxonomy" id="797122"/>
    <lineage>
        <taxon>Eukaryota</taxon>
        <taxon>Metamonada</taxon>
        <taxon>Carpediemonas-like organisms</taxon>
        <taxon>Kipferlia</taxon>
    </lineage>
</organism>
<accession>A0A391P0Y9</accession>
<feature type="non-terminal residue" evidence="1">
    <location>
        <position position="40"/>
    </location>
</feature>
<reference evidence="1 2" key="1">
    <citation type="journal article" date="2018" name="PLoS ONE">
        <title>The draft genome of Kipferlia bialata reveals reductive genome evolution in fornicate parasites.</title>
        <authorList>
            <person name="Tanifuji G."/>
            <person name="Takabayashi S."/>
            <person name="Kume K."/>
            <person name="Takagi M."/>
            <person name="Nakayama T."/>
            <person name="Kamikawa R."/>
            <person name="Inagaki Y."/>
            <person name="Hashimoto T."/>
        </authorList>
    </citation>
    <scope>NUCLEOTIDE SEQUENCE [LARGE SCALE GENOMIC DNA]</scope>
    <source>
        <strain evidence="1">NY0173</strain>
    </source>
</reference>
<gene>
    <name evidence="1" type="ORF">KIPB_013050</name>
</gene>
<protein>
    <submittedName>
        <fullName evidence="1">Uncharacterized protein</fullName>
    </submittedName>
</protein>
<keyword evidence="2" id="KW-1185">Reference proteome</keyword>
<evidence type="ECO:0000313" key="2">
    <source>
        <dbReference type="Proteomes" id="UP000265618"/>
    </source>
</evidence>
<dbReference type="AlphaFoldDB" id="A0A391P0Y9"/>
<evidence type="ECO:0000313" key="1">
    <source>
        <dbReference type="EMBL" id="GCA64063.1"/>
    </source>
</evidence>
<dbReference type="Proteomes" id="UP000265618">
    <property type="component" value="Unassembled WGS sequence"/>
</dbReference>
<proteinExistence type="predicted"/>
<name>A0A391P0Y9_9EUKA</name>
<sequence>MQIDEAEGLPSPGTLVLDWVQALVVPSVVAHLGADASVAF</sequence>
<dbReference type="EMBL" id="BDIP01006022">
    <property type="protein sequence ID" value="GCA64063.1"/>
    <property type="molecule type" value="Genomic_DNA"/>
</dbReference>